<accession>A0A7R9FPN2</accession>
<dbReference type="AlphaFoldDB" id="A0A7R9FPN2"/>
<dbReference type="Gene3D" id="2.130.10.10">
    <property type="entry name" value="YVTN repeat-like/Quinoprotein amine dehydrogenase"/>
    <property type="match status" value="1"/>
</dbReference>
<protein>
    <submittedName>
        <fullName evidence="1">Uncharacterized protein</fullName>
    </submittedName>
</protein>
<evidence type="ECO:0000313" key="1">
    <source>
        <dbReference type="EMBL" id="CAD7250437.1"/>
    </source>
</evidence>
<gene>
    <name evidence="1" type="ORF">DSTB1V02_LOCUS10212</name>
</gene>
<dbReference type="InterPro" id="IPR015943">
    <property type="entry name" value="WD40/YVTN_repeat-like_dom_sf"/>
</dbReference>
<keyword evidence="2" id="KW-1185">Reference proteome</keyword>
<organism evidence="1">
    <name type="scientific">Darwinula stevensoni</name>
    <dbReference type="NCBI Taxonomy" id="69355"/>
    <lineage>
        <taxon>Eukaryota</taxon>
        <taxon>Metazoa</taxon>
        <taxon>Ecdysozoa</taxon>
        <taxon>Arthropoda</taxon>
        <taxon>Crustacea</taxon>
        <taxon>Oligostraca</taxon>
        <taxon>Ostracoda</taxon>
        <taxon>Podocopa</taxon>
        <taxon>Podocopida</taxon>
        <taxon>Darwinulocopina</taxon>
        <taxon>Darwinuloidea</taxon>
        <taxon>Darwinulidae</taxon>
        <taxon>Darwinula</taxon>
    </lineage>
</organism>
<dbReference type="Proteomes" id="UP000677054">
    <property type="component" value="Unassembled WGS sequence"/>
</dbReference>
<dbReference type="InterPro" id="IPR036352">
    <property type="entry name" value="Semap_dom_sf"/>
</dbReference>
<dbReference type="EMBL" id="CAJPEV010002858">
    <property type="protein sequence ID" value="CAG0898250.1"/>
    <property type="molecule type" value="Genomic_DNA"/>
</dbReference>
<name>A0A7R9FPN2_9CRUS</name>
<sequence length="86" mass="10180">MSDRYPPLESSIRFQLGEYHLPEWNFNDTKDHRFRLLAGDKSDLIVRDIDQVVKLSLDGTGRNRTDLEWRASKKEIQQCRMKGKTE</sequence>
<dbReference type="SUPFAM" id="SSF101912">
    <property type="entry name" value="Sema domain"/>
    <property type="match status" value="1"/>
</dbReference>
<dbReference type="EMBL" id="LR902375">
    <property type="protein sequence ID" value="CAD7250437.1"/>
    <property type="molecule type" value="Genomic_DNA"/>
</dbReference>
<feature type="non-terminal residue" evidence="1">
    <location>
        <position position="1"/>
    </location>
</feature>
<reference evidence="1" key="1">
    <citation type="submission" date="2020-11" db="EMBL/GenBank/DDBJ databases">
        <authorList>
            <person name="Tran Van P."/>
        </authorList>
    </citation>
    <scope>NUCLEOTIDE SEQUENCE</scope>
</reference>
<evidence type="ECO:0000313" key="2">
    <source>
        <dbReference type="Proteomes" id="UP000677054"/>
    </source>
</evidence>
<proteinExistence type="predicted"/>